<organism evidence="1 2">
    <name type="scientific">Colwellia marinimaniae</name>
    <dbReference type="NCBI Taxonomy" id="1513592"/>
    <lineage>
        <taxon>Bacteria</taxon>
        <taxon>Pseudomonadati</taxon>
        <taxon>Pseudomonadota</taxon>
        <taxon>Gammaproteobacteria</taxon>
        <taxon>Alteromonadales</taxon>
        <taxon>Colwelliaceae</taxon>
        <taxon>Colwellia</taxon>
    </lineage>
</organism>
<comment type="caution">
    <text evidence="1">The sequence shown here is derived from an EMBL/GenBank/DDBJ whole genome shotgun (WGS) entry which is preliminary data.</text>
</comment>
<protein>
    <submittedName>
        <fullName evidence="1">Uncharacterized protein</fullName>
    </submittedName>
</protein>
<accession>A0ABQ0MZR0</accession>
<dbReference type="EMBL" id="BDQM01000046">
    <property type="protein sequence ID" value="GAW97784.1"/>
    <property type="molecule type" value="Genomic_DNA"/>
</dbReference>
<gene>
    <name evidence="1" type="ORF">MTCD1_03427</name>
</gene>
<dbReference type="Proteomes" id="UP000197068">
    <property type="component" value="Unassembled WGS sequence"/>
</dbReference>
<sequence length="32" mass="3614">MYLTTAEDRFYNSHANSSIVYACVHASIHALK</sequence>
<proteinExistence type="predicted"/>
<evidence type="ECO:0000313" key="2">
    <source>
        <dbReference type="Proteomes" id="UP000197068"/>
    </source>
</evidence>
<evidence type="ECO:0000313" key="1">
    <source>
        <dbReference type="EMBL" id="GAW97784.1"/>
    </source>
</evidence>
<reference evidence="1 2" key="1">
    <citation type="submission" date="2017-06" db="EMBL/GenBank/DDBJ databases">
        <title>Whole Genome Sequences of Colwellia marinimaniae MTCD1.</title>
        <authorList>
            <person name="Kusumoto H."/>
            <person name="Inoue M."/>
            <person name="Tanikawa K."/>
            <person name="Maeji H."/>
            <person name="Cameron J.H."/>
            <person name="Bartlett D.H."/>
        </authorList>
    </citation>
    <scope>NUCLEOTIDE SEQUENCE [LARGE SCALE GENOMIC DNA]</scope>
    <source>
        <strain evidence="1 2">MTCD1</strain>
    </source>
</reference>
<keyword evidence="2" id="KW-1185">Reference proteome</keyword>
<name>A0ABQ0MZR0_9GAMM</name>